<dbReference type="PANTHER" id="PTHR43591">
    <property type="entry name" value="METHYLTRANSFERASE"/>
    <property type="match status" value="1"/>
</dbReference>
<proteinExistence type="predicted"/>
<evidence type="ECO:0000313" key="2">
    <source>
        <dbReference type="Proteomes" id="UP000001396"/>
    </source>
</evidence>
<dbReference type="PANTHER" id="PTHR43591:SF24">
    <property type="entry name" value="2-METHOXY-6-POLYPRENYL-1,4-BENZOQUINOL METHYLASE, MITOCHONDRIAL"/>
    <property type="match status" value="1"/>
</dbReference>
<sequence>MNDLNEWSAAADDFTKVMNSKGLFAQFSCDMLDMTIPNVEKSLRVLDVACGAGSLTIQAAERVSQHHGTVVAVDILQTMLDRLSANLATQNLQNVELHCLNGEDMYSLEPESFDFAYSSFGVNIFKDRQKGISEMYRLLKPGGIASISTVDRDWVEYEMVRDAFEELGEKRDIPDEILSKQTTLDDKELMDLYINAGFKSVEIHRSTRVEMMNLDTLIDFFKSPIFAALAEAIPESKRHLILPTIKKQLLEKYKCDIVPFEGTCVISIGTKGNHQ</sequence>
<keyword evidence="2" id="KW-1185">Reference proteome</keyword>
<evidence type="ECO:0000313" key="1">
    <source>
        <dbReference type="EMBL" id="EFA85418.1"/>
    </source>
</evidence>
<dbReference type="InParanoid" id="D3AZN9"/>
<dbReference type="CDD" id="cd02440">
    <property type="entry name" value="AdoMet_MTases"/>
    <property type="match status" value="1"/>
</dbReference>
<dbReference type="STRING" id="670386.D3AZN9"/>
<dbReference type="Proteomes" id="UP000001396">
    <property type="component" value="Unassembled WGS sequence"/>
</dbReference>
<dbReference type="SUPFAM" id="SSF53335">
    <property type="entry name" value="S-adenosyl-L-methionine-dependent methyltransferases"/>
    <property type="match status" value="1"/>
</dbReference>
<name>D3AZN9_HETP5</name>
<dbReference type="GO" id="GO:0008168">
    <property type="term" value="F:methyltransferase activity"/>
    <property type="evidence" value="ECO:0007669"/>
    <property type="project" value="TreeGrafter"/>
</dbReference>
<dbReference type="GeneID" id="31357947"/>
<dbReference type="EMBL" id="ADBJ01000008">
    <property type="protein sequence ID" value="EFA85418.1"/>
    <property type="molecule type" value="Genomic_DNA"/>
</dbReference>
<reference evidence="1 2" key="1">
    <citation type="journal article" date="2011" name="Genome Res.">
        <title>Phylogeny-wide analysis of social amoeba genomes highlights ancient origins for complex intercellular communication.</title>
        <authorList>
            <person name="Heidel A.J."/>
            <person name="Lawal H.M."/>
            <person name="Felder M."/>
            <person name="Schilde C."/>
            <person name="Helps N.R."/>
            <person name="Tunggal B."/>
            <person name="Rivero F."/>
            <person name="John U."/>
            <person name="Schleicher M."/>
            <person name="Eichinger L."/>
            <person name="Platzer M."/>
            <person name="Noegel A.A."/>
            <person name="Schaap P."/>
            <person name="Gloeckner G."/>
        </authorList>
    </citation>
    <scope>NUCLEOTIDE SEQUENCE [LARGE SCALE GENOMIC DNA]</scope>
    <source>
        <strain evidence="2">ATCC 26659 / Pp 5 / PN500</strain>
    </source>
</reference>
<dbReference type="RefSeq" id="XP_020437527.1">
    <property type="nucleotide sequence ID" value="XM_020573410.1"/>
</dbReference>
<protein>
    <submittedName>
        <fullName evidence="1">Uncharacterized protein</fullName>
    </submittedName>
</protein>
<comment type="caution">
    <text evidence="1">The sequence shown here is derived from an EMBL/GenBank/DDBJ whole genome shotgun (WGS) entry which is preliminary data.</text>
</comment>
<accession>D3AZN9</accession>
<dbReference type="OMA" id="RSTRVEM"/>
<organism evidence="1 2">
    <name type="scientific">Heterostelium pallidum (strain ATCC 26659 / Pp 5 / PN500)</name>
    <name type="common">Cellular slime mold</name>
    <name type="synonym">Polysphondylium pallidum</name>
    <dbReference type="NCBI Taxonomy" id="670386"/>
    <lineage>
        <taxon>Eukaryota</taxon>
        <taxon>Amoebozoa</taxon>
        <taxon>Evosea</taxon>
        <taxon>Eumycetozoa</taxon>
        <taxon>Dictyostelia</taxon>
        <taxon>Acytosteliales</taxon>
        <taxon>Acytosteliaceae</taxon>
        <taxon>Heterostelium</taxon>
    </lineage>
</organism>
<dbReference type="AlphaFoldDB" id="D3AZN9"/>
<dbReference type="Pfam" id="PF01209">
    <property type="entry name" value="Ubie_methyltran"/>
    <property type="match status" value="1"/>
</dbReference>
<gene>
    <name evidence="1" type="ORF">PPL_02422</name>
</gene>
<dbReference type="InterPro" id="IPR029063">
    <property type="entry name" value="SAM-dependent_MTases_sf"/>
</dbReference>
<dbReference type="Gene3D" id="3.40.50.150">
    <property type="entry name" value="Vaccinia Virus protein VP39"/>
    <property type="match status" value="1"/>
</dbReference>